<dbReference type="Pfam" id="PF01555">
    <property type="entry name" value="N6_N4_Mtase"/>
    <property type="match status" value="1"/>
</dbReference>
<dbReference type="InterPro" id="IPR001091">
    <property type="entry name" value="RM_Methyltransferase"/>
</dbReference>
<dbReference type="KEGG" id="sand:H3309_03720"/>
<dbReference type="GO" id="GO:0032259">
    <property type="term" value="P:methylation"/>
    <property type="evidence" value="ECO:0007669"/>
    <property type="project" value="UniProtKB-KW"/>
</dbReference>
<dbReference type="SUPFAM" id="SSF53335">
    <property type="entry name" value="S-adenosyl-L-methionine-dependent methyltransferases"/>
    <property type="match status" value="1"/>
</dbReference>
<dbReference type="InterPro" id="IPR002941">
    <property type="entry name" value="DNA_methylase_N4/N6"/>
</dbReference>
<dbReference type="Proteomes" id="UP000515292">
    <property type="component" value="Chromosome"/>
</dbReference>
<organism evidence="7 8">
    <name type="scientific">Sandaracinobacteroides saxicola</name>
    <dbReference type="NCBI Taxonomy" id="2759707"/>
    <lineage>
        <taxon>Bacteria</taxon>
        <taxon>Pseudomonadati</taxon>
        <taxon>Pseudomonadota</taxon>
        <taxon>Alphaproteobacteria</taxon>
        <taxon>Sphingomonadales</taxon>
        <taxon>Sphingosinicellaceae</taxon>
        <taxon>Sandaracinobacteroides</taxon>
    </lineage>
</organism>
<dbReference type="GO" id="GO:0005737">
    <property type="term" value="C:cytoplasm"/>
    <property type="evidence" value="ECO:0007669"/>
    <property type="project" value="TreeGrafter"/>
</dbReference>
<dbReference type="AlphaFoldDB" id="A0A7G5IJS0"/>
<dbReference type="Gene3D" id="3.40.50.150">
    <property type="entry name" value="Vaccinia Virus protein VP39"/>
    <property type="match status" value="1"/>
</dbReference>
<accession>A0A7G5IJS0</accession>
<dbReference type="GO" id="GO:0008170">
    <property type="term" value="F:N-methyltransferase activity"/>
    <property type="evidence" value="ECO:0007669"/>
    <property type="project" value="InterPro"/>
</dbReference>
<dbReference type="EC" id="2.1.1.72" evidence="2"/>
<evidence type="ECO:0000256" key="1">
    <source>
        <dbReference type="ARBA" id="ARBA00006594"/>
    </source>
</evidence>
<keyword evidence="3 7" id="KW-0489">Methyltransferase</keyword>
<dbReference type="PROSITE" id="PS00092">
    <property type="entry name" value="N6_MTASE"/>
    <property type="match status" value="1"/>
</dbReference>
<name>A0A7G5IJS0_9SPHN</name>
<dbReference type="GO" id="GO:0009007">
    <property type="term" value="F:site-specific DNA-methyltransferase (adenine-specific) activity"/>
    <property type="evidence" value="ECO:0007669"/>
    <property type="project" value="UniProtKB-EC"/>
</dbReference>
<evidence type="ECO:0000313" key="8">
    <source>
        <dbReference type="Proteomes" id="UP000515292"/>
    </source>
</evidence>
<dbReference type="PANTHER" id="PTHR13370:SF24">
    <property type="entry name" value="TYPE III RESTRICTION-MODIFICATION ENZYME STYLTI MOD SUBUNIT"/>
    <property type="match status" value="1"/>
</dbReference>
<dbReference type="EMBL" id="CP059851">
    <property type="protein sequence ID" value="QMW23612.1"/>
    <property type="molecule type" value="Genomic_DNA"/>
</dbReference>
<dbReference type="InterPro" id="IPR002052">
    <property type="entry name" value="DNA_methylase_N6_adenine_CS"/>
</dbReference>
<evidence type="ECO:0000259" key="6">
    <source>
        <dbReference type="Pfam" id="PF01555"/>
    </source>
</evidence>
<protein>
    <recommendedName>
        <fullName evidence="2">site-specific DNA-methyltransferase (adenine-specific)</fullName>
        <ecNumber evidence="2">2.1.1.72</ecNumber>
    </recommendedName>
</protein>
<dbReference type="PRINTS" id="PR00508">
    <property type="entry name" value="S21N4MTFRASE"/>
</dbReference>
<sequence>MSGAMNRLYYGDNLPVLREHIADESVDLIYLDPPFNSNAGYNVLFKAASGMGADASIEAFDDTWAWGTASKHALLDIQAGTNRTLTVMMNAMHKAIGENPLMAYLAMMAVRLVELHRVLKSTGSLYLHCDPTASHYLKMVLDAVFGAENFRTEISWKRQTAHNDAAQGRKQYGNIRDIIFFYTKSKDWRFNWLYTPYSDEYIEKFGRYIEPDSGRRYFLGDITAPGGASPQKRNPHYEFLGVTRYWRFAEERMKQMYNEGRIVQTGPGKVPRQKRYLDEMPGVSLQNDWGDILPVQPHSKVDKHLGYPTQKPRALLERIIAASSNPGDLVLDPFCGCGTAVDAAEKLGRRWIGIDITHLAIGMIEDRIRSGYPDAQFETIGVPKDLASAERLATEDPHQFQQWVCWQVGGFPREKKGGDKGVDGWFHYLSDNGKIETGVISVKAGDNVNPTMLRDLGRVMERDGHRFGLFIMKKAPTSGMEKEAASHPLIPVQVGGDPQNVPRFPAVQIVTLAELFHGKRPKLPPLISPVKKASRVEMRASHTAGAQGGLKLG</sequence>
<evidence type="ECO:0000256" key="2">
    <source>
        <dbReference type="ARBA" id="ARBA00011900"/>
    </source>
</evidence>
<feature type="domain" description="DNA methylase N-4/N-6" evidence="6">
    <location>
        <begin position="26"/>
        <end position="358"/>
    </location>
</feature>
<evidence type="ECO:0000256" key="3">
    <source>
        <dbReference type="ARBA" id="ARBA00022603"/>
    </source>
</evidence>
<evidence type="ECO:0000256" key="4">
    <source>
        <dbReference type="ARBA" id="ARBA00022679"/>
    </source>
</evidence>
<reference evidence="7 8" key="1">
    <citation type="submission" date="2020-07" db="EMBL/GenBank/DDBJ databases">
        <title>Complete genome sequence for Sandaracinobacter sp. M6.</title>
        <authorList>
            <person name="Tang Y."/>
            <person name="Liu Q."/>
            <person name="Guo Z."/>
            <person name="Lei P."/>
            <person name="Huang B."/>
        </authorList>
    </citation>
    <scope>NUCLEOTIDE SEQUENCE [LARGE SCALE GENOMIC DNA]</scope>
    <source>
        <strain evidence="7 8">M6</strain>
    </source>
</reference>
<evidence type="ECO:0000313" key="7">
    <source>
        <dbReference type="EMBL" id="QMW23612.1"/>
    </source>
</evidence>
<keyword evidence="8" id="KW-1185">Reference proteome</keyword>
<keyword evidence="4 7" id="KW-0808">Transferase</keyword>
<dbReference type="PANTHER" id="PTHR13370">
    <property type="entry name" value="RNA METHYLASE-RELATED"/>
    <property type="match status" value="1"/>
</dbReference>
<dbReference type="InterPro" id="IPR029063">
    <property type="entry name" value="SAM-dependent_MTases_sf"/>
</dbReference>
<dbReference type="GO" id="GO:0003677">
    <property type="term" value="F:DNA binding"/>
    <property type="evidence" value="ECO:0007669"/>
    <property type="project" value="InterPro"/>
</dbReference>
<comment type="catalytic activity">
    <reaction evidence="5">
        <text>a 2'-deoxyadenosine in DNA + S-adenosyl-L-methionine = an N(6)-methyl-2'-deoxyadenosine in DNA + S-adenosyl-L-homocysteine + H(+)</text>
        <dbReference type="Rhea" id="RHEA:15197"/>
        <dbReference type="Rhea" id="RHEA-COMP:12418"/>
        <dbReference type="Rhea" id="RHEA-COMP:12419"/>
        <dbReference type="ChEBI" id="CHEBI:15378"/>
        <dbReference type="ChEBI" id="CHEBI:57856"/>
        <dbReference type="ChEBI" id="CHEBI:59789"/>
        <dbReference type="ChEBI" id="CHEBI:90615"/>
        <dbReference type="ChEBI" id="CHEBI:90616"/>
        <dbReference type="EC" id="2.1.1.72"/>
    </reaction>
</comment>
<dbReference type="REBASE" id="440522">
    <property type="entry name" value="M.SspM6ORF3720P"/>
</dbReference>
<gene>
    <name evidence="7" type="ORF">H3309_03720</name>
</gene>
<comment type="similarity">
    <text evidence="1">Belongs to the N(4)/N(6)-methyltransferase family.</text>
</comment>
<evidence type="ECO:0000256" key="5">
    <source>
        <dbReference type="ARBA" id="ARBA00047942"/>
    </source>
</evidence>
<proteinExistence type="inferred from homology"/>